<evidence type="ECO:0000256" key="1">
    <source>
        <dbReference type="ARBA" id="ARBA00004123"/>
    </source>
</evidence>
<dbReference type="CDD" id="cd15687">
    <property type="entry name" value="PHD3_KDM5B"/>
    <property type="match status" value="1"/>
</dbReference>
<dbReference type="Gene3D" id="3.30.40.10">
    <property type="entry name" value="Zinc/RING finger domain, C3HC4 (zinc finger)"/>
    <property type="match status" value="2"/>
</dbReference>
<dbReference type="InterPro" id="IPR013083">
    <property type="entry name" value="Znf_RING/FYVE/PHD"/>
</dbReference>
<feature type="compositionally biased region" description="Gly residues" evidence="7">
    <location>
        <begin position="437"/>
        <end position="450"/>
    </location>
</feature>
<dbReference type="Pfam" id="PF08429">
    <property type="entry name" value="PLU-1"/>
    <property type="match status" value="1"/>
</dbReference>
<comment type="subcellular location">
    <subcellularLocation>
        <location evidence="1">Nucleus</location>
    </subcellularLocation>
</comment>
<dbReference type="InterPro" id="IPR047979">
    <property type="entry name" value="KDM5B_PHD3"/>
</dbReference>
<dbReference type="SUPFAM" id="SSF57903">
    <property type="entry name" value="FYVE/PHD zinc finger"/>
    <property type="match status" value="2"/>
</dbReference>
<feature type="domain" description="PHD-type" evidence="8">
    <location>
        <begin position="502"/>
        <end position="556"/>
    </location>
</feature>
<sequence>MRRLIDQGVGLAPHPSVERAMARLQELLTVSEHWEDRARDLLKARPRLSVETLAAALQEAESIPAYLPTCLLLRDAVTKAQEWLQEAESLQLSPLPRLEALVSEVQAWRESAARTFLKKNAPDSLLEVGTGAQKAKPKKAKDAVAGGKRKGGKLVSLSDVERALCESKDSASAMATLAEVRLKEMEAMLSLRTANEAKLALAAGGVACGVCVCQGAPAGAMRQCELCRDAFHRGCVAEAAGAEPRPDAGRPGCARAAGAPSARRWTGSSPAGLAAAAAGAPAGGRRPALPDRAHGALAAAAAAGVRLLEASGSARALRRSPLAWICEGKVVSQSSFLFSSGMERYRPASHCVLHGTEMHSSGRFESGAGGADGGGAPAAGVSAGDSAAAPHPAEQAPQTEAQLSGDEFIAEPGRDHQRGGEWDRQEGKTSAGEGESGRGPGGQGATGRGQEGPEEGQTEQGEKPGRPIGSGLLMPRPVPPPIPAPSLSPSPSLLSEDSDEDIELCPAEFCLQPEGDEVDWVQCDGSCNLWFHQVCVGVSAEQAEEEDYVCATCMRQQTSRR</sequence>
<evidence type="ECO:0000256" key="3">
    <source>
        <dbReference type="ARBA" id="ARBA00022771"/>
    </source>
</evidence>
<dbReference type="InterPro" id="IPR011011">
    <property type="entry name" value="Znf_FYVE_PHD"/>
</dbReference>
<accession>A0A9D3LUC7</accession>
<dbReference type="InterPro" id="IPR001965">
    <property type="entry name" value="Znf_PHD"/>
</dbReference>
<evidence type="ECO:0000256" key="4">
    <source>
        <dbReference type="ARBA" id="ARBA00022833"/>
    </source>
</evidence>
<feature type="compositionally biased region" description="Pro residues" evidence="7">
    <location>
        <begin position="476"/>
        <end position="488"/>
    </location>
</feature>
<evidence type="ECO:0000259" key="8">
    <source>
        <dbReference type="PROSITE" id="PS50016"/>
    </source>
</evidence>
<dbReference type="PANTHER" id="PTHR15464">
    <property type="entry name" value="TRANSCRIPTION FACTOR 19"/>
    <property type="match status" value="1"/>
</dbReference>
<dbReference type="PANTHER" id="PTHR15464:SF1">
    <property type="entry name" value="TRANSCRIPTION FACTOR 19"/>
    <property type="match status" value="1"/>
</dbReference>
<dbReference type="InterPro" id="IPR042803">
    <property type="entry name" value="TCF19"/>
</dbReference>
<name>A0A9D3LUC7_ANGAN</name>
<dbReference type="FunFam" id="3.30.40.10:FF:000023">
    <property type="entry name" value="Lysine (K)-specific demethylase 5A"/>
    <property type="match status" value="1"/>
</dbReference>
<evidence type="ECO:0000256" key="5">
    <source>
        <dbReference type="ARBA" id="ARBA00023242"/>
    </source>
</evidence>
<dbReference type="PROSITE" id="PS50016">
    <property type="entry name" value="ZF_PHD_2"/>
    <property type="match status" value="1"/>
</dbReference>
<dbReference type="GO" id="GO:0005654">
    <property type="term" value="C:nucleoplasm"/>
    <property type="evidence" value="ECO:0007669"/>
    <property type="project" value="UniProtKB-ARBA"/>
</dbReference>
<evidence type="ECO:0000313" key="9">
    <source>
        <dbReference type="EMBL" id="KAG5835345.1"/>
    </source>
</evidence>
<dbReference type="SMART" id="SM00249">
    <property type="entry name" value="PHD"/>
    <property type="match status" value="2"/>
</dbReference>
<dbReference type="GO" id="GO:0010468">
    <property type="term" value="P:regulation of gene expression"/>
    <property type="evidence" value="ECO:0007669"/>
    <property type="project" value="InterPro"/>
</dbReference>
<gene>
    <name evidence="9" type="ORF">ANANG_G00242900</name>
</gene>
<evidence type="ECO:0000256" key="6">
    <source>
        <dbReference type="PROSITE-ProRule" id="PRU00146"/>
    </source>
</evidence>
<keyword evidence="3 6" id="KW-0863">Zinc-finger</keyword>
<keyword evidence="10" id="KW-1185">Reference proteome</keyword>
<dbReference type="InterPro" id="IPR013637">
    <property type="entry name" value="Lys_sp_deMease-like_dom"/>
</dbReference>
<keyword evidence="2" id="KW-0479">Metal-binding</keyword>
<feature type="compositionally biased region" description="Basic and acidic residues" evidence="7">
    <location>
        <begin position="412"/>
        <end position="427"/>
    </location>
</feature>
<dbReference type="InterPro" id="IPR019787">
    <property type="entry name" value="Znf_PHD-finger"/>
</dbReference>
<organism evidence="9 10">
    <name type="scientific">Anguilla anguilla</name>
    <name type="common">European freshwater eel</name>
    <name type="synonym">Muraena anguilla</name>
    <dbReference type="NCBI Taxonomy" id="7936"/>
    <lineage>
        <taxon>Eukaryota</taxon>
        <taxon>Metazoa</taxon>
        <taxon>Chordata</taxon>
        <taxon>Craniata</taxon>
        <taxon>Vertebrata</taxon>
        <taxon>Euteleostomi</taxon>
        <taxon>Actinopterygii</taxon>
        <taxon>Neopterygii</taxon>
        <taxon>Teleostei</taxon>
        <taxon>Anguilliformes</taxon>
        <taxon>Anguillidae</taxon>
        <taxon>Anguilla</taxon>
    </lineage>
</organism>
<dbReference type="Pfam" id="PF00628">
    <property type="entry name" value="PHD"/>
    <property type="match status" value="1"/>
</dbReference>
<proteinExistence type="predicted"/>
<dbReference type="AlphaFoldDB" id="A0A9D3LUC7"/>
<feature type="compositionally biased region" description="Low complexity" evidence="7">
    <location>
        <begin position="249"/>
        <end position="270"/>
    </location>
</feature>
<dbReference type="GO" id="GO:0008270">
    <property type="term" value="F:zinc ion binding"/>
    <property type="evidence" value="ECO:0007669"/>
    <property type="project" value="UniProtKB-KW"/>
</dbReference>
<feature type="region of interest" description="Disordered" evidence="7">
    <location>
        <begin position="241"/>
        <end position="270"/>
    </location>
</feature>
<comment type="caution">
    <text evidence="9">The sequence shown here is derived from an EMBL/GenBank/DDBJ whole genome shotgun (WGS) entry which is preliminary data.</text>
</comment>
<reference evidence="9" key="1">
    <citation type="submission" date="2021-01" db="EMBL/GenBank/DDBJ databases">
        <title>A chromosome-scale assembly of European eel, Anguilla anguilla.</title>
        <authorList>
            <person name="Henkel C."/>
            <person name="Jong-Raadsen S.A."/>
            <person name="Dufour S."/>
            <person name="Weltzien F.-A."/>
            <person name="Palstra A.P."/>
            <person name="Pelster B."/>
            <person name="Spaink H.P."/>
            <person name="Van Den Thillart G.E."/>
            <person name="Jansen H."/>
            <person name="Zahm M."/>
            <person name="Klopp C."/>
            <person name="Cedric C."/>
            <person name="Louis A."/>
            <person name="Berthelot C."/>
            <person name="Parey E."/>
            <person name="Roest Crollius H."/>
            <person name="Montfort J."/>
            <person name="Robinson-Rechavi M."/>
            <person name="Bucao C."/>
            <person name="Bouchez O."/>
            <person name="Gislard M."/>
            <person name="Lluch J."/>
            <person name="Milhes M."/>
            <person name="Lampietro C."/>
            <person name="Lopez Roques C."/>
            <person name="Donnadieu C."/>
            <person name="Braasch I."/>
            <person name="Desvignes T."/>
            <person name="Postlethwait J."/>
            <person name="Bobe J."/>
            <person name="Guiguen Y."/>
            <person name="Dirks R."/>
        </authorList>
    </citation>
    <scope>NUCLEOTIDE SEQUENCE</scope>
    <source>
        <strain evidence="9">Tag_6206</strain>
        <tissue evidence="9">Liver</tissue>
    </source>
</reference>
<protein>
    <recommendedName>
        <fullName evidence="8">PHD-type domain-containing protein</fullName>
    </recommendedName>
</protein>
<feature type="compositionally biased region" description="Low complexity" evidence="7">
    <location>
        <begin position="378"/>
        <end position="402"/>
    </location>
</feature>
<keyword evidence="5" id="KW-0539">Nucleus</keyword>
<dbReference type="GO" id="GO:0032453">
    <property type="term" value="F:histone H3K4 demethylase activity"/>
    <property type="evidence" value="ECO:0007669"/>
    <property type="project" value="UniProtKB-ARBA"/>
</dbReference>
<dbReference type="Proteomes" id="UP001044222">
    <property type="component" value="Chromosome 14"/>
</dbReference>
<keyword evidence="4" id="KW-0862">Zinc</keyword>
<feature type="compositionally biased region" description="Gly residues" evidence="7">
    <location>
        <begin position="367"/>
        <end position="377"/>
    </location>
</feature>
<evidence type="ECO:0000256" key="2">
    <source>
        <dbReference type="ARBA" id="ARBA00022723"/>
    </source>
</evidence>
<evidence type="ECO:0000313" key="10">
    <source>
        <dbReference type="Proteomes" id="UP001044222"/>
    </source>
</evidence>
<feature type="region of interest" description="Disordered" evidence="7">
    <location>
        <begin position="362"/>
        <end position="500"/>
    </location>
</feature>
<dbReference type="EMBL" id="JAFIRN010000014">
    <property type="protein sequence ID" value="KAG5835345.1"/>
    <property type="molecule type" value="Genomic_DNA"/>
</dbReference>
<evidence type="ECO:0000256" key="7">
    <source>
        <dbReference type="SAM" id="MobiDB-lite"/>
    </source>
</evidence>